<gene>
    <name evidence="3" type="ORF">B1806_03350</name>
</gene>
<evidence type="ECO:0000313" key="4">
    <source>
        <dbReference type="Proteomes" id="UP000307749"/>
    </source>
</evidence>
<keyword evidence="4" id="KW-1185">Reference proteome</keyword>
<evidence type="ECO:0000259" key="2">
    <source>
        <dbReference type="PROSITE" id="PS50405"/>
    </source>
</evidence>
<dbReference type="STRING" id="993689.GCA_002077135_01720"/>
<dbReference type="InterPro" id="IPR010987">
    <property type="entry name" value="Glutathione-S-Trfase_C-like"/>
</dbReference>
<dbReference type="RefSeq" id="WP_081127069.1">
    <property type="nucleotide sequence ID" value="NZ_LDOS01000002.1"/>
</dbReference>
<evidence type="ECO:0000259" key="1">
    <source>
        <dbReference type="PROSITE" id="PS50404"/>
    </source>
</evidence>
<dbReference type="InterPro" id="IPR040079">
    <property type="entry name" value="Glutathione_S-Trfase"/>
</dbReference>
<dbReference type="PROSITE" id="PS50404">
    <property type="entry name" value="GST_NTER"/>
    <property type="match status" value="1"/>
</dbReference>
<organism evidence="3 4">
    <name type="scientific">Metallibacterium scheffleri</name>
    <dbReference type="NCBI Taxonomy" id="993689"/>
    <lineage>
        <taxon>Bacteria</taxon>
        <taxon>Pseudomonadati</taxon>
        <taxon>Pseudomonadota</taxon>
        <taxon>Gammaproteobacteria</taxon>
        <taxon>Lysobacterales</taxon>
        <taxon>Rhodanobacteraceae</taxon>
        <taxon>Metallibacterium</taxon>
    </lineage>
</organism>
<dbReference type="CDD" id="cd03051">
    <property type="entry name" value="GST_N_GTT2_like"/>
    <property type="match status" value="1"/>
</dbReference>
<dbReference type="InterPro" id="IPR036282">
    <property type="entry name" value="Glutathione-S-Trfase_C_sf"/>
</dbReference>
<protein>
    <submittedName>
        <fullName evidence="3">Glutathione S-transferase</fullName>
    </submittedName>
</protein>
<dbReference type="OrthoDB" id="9797500at2"/>
<reference evidence="3 4" key="1">
    <citation type="submission" date="2017-02" db="EMBL/GenBank/DDBJ databases">
        <title>Whole genome sequencing of Metallibacterium scheffleri DSM 24874 (T).</title>
        <authorList>
            <person name="Kumar S."/>
            <person name="Patil P."/>
            <person name="Patil P.B."/>
        </authorList>
    </citation>
    <scope>NUCLEOTIDE SEQUENCE [LARGE SCALE GENOMIC DNA]</scope>
    <source>
        <strain evidence="3 4">DSM 24874</strain>
    </source>
</reference>
<dbReference type="InterPro" id="IPR036249">
    <property type="entry name" value="Thioredoxin-like_sf"/>
</dbReference>
<dbReference type="PANTHER" id="PTHR44051:SF8">
    <property type="entry name" value="GLUTATHIONE S-TRANSFERASE GSTA"/>
    <property type="match status" value="1"/>
</dbReference>
<dbReference type="SUPFAM" id="SSF47616">
    <property type="entry name" value="GST C-terminal domain-like"/>
    <property type="match status" value="1"/>
</dbReference>
<feature type="domain" description="GST N-terminal" evidence="1">
    <location>
        <begin position="1"/>
        <end position="80"/>
    </location>
</feature>
<dbReference type="Pfam" id="PF00043">
    <property type="entry name" value="GST_C"/>
    <property type="match status" value="1"/>
</dbReference>
<dbReference type="AlphaFoldDB" id="A0A4S3KQU2"/>
<dbReference type="EMBL" id="MWQO01000012">
    <property type="protein sequence ID" value="THD11437.1"/>
    <property type="molecule type" value="Genomic_DNA"/>
</dbReference>
<comment type="caution">
    <text evidence="3">The sequence shown here is derived from an EMBL/GenBank/DDBJ whole genome shotgun (WGS) entry which is preliminary data.</text>
</comment>
<dbReference type="Proteomes" id="UP000307749">
    <property type="component" value="Unassembled WGS sequence"/>
</dbReference>
<dbReference type="SUPFAM" id="SSF52833">
    <property type="entry name" value="Thioredoxin-like"/>
    <property type="match status" value="1"/>
</dbReference>
<dbReference type="InterPro" id="IPR034345">
    <property type="entry name" value="Gtt2-like_N"/>
</dbReference>
<dbReference type="SFLD" id="SFLDS00019">
    <property type="entry name" value="Glutathione_Transferase_(cytos"/>
    <property type="match status" value="1"/>
</dbReference>
<dbReference type="SFLD" id="SFLDG00358">
    <property type="entry name" value="Main_(cytGST)"/>
    <property type="match status" value="1"/>
</dbReference>
<dbReference type="InterPro" id="IPR004046">
    <property type="entry name" value="GST_C"/>
</dbReference>
<proteinExistence type="predicted"/>
<sequence length="218" mass="24370">MLLYDADSPAPRCLRMFLIEKGLQLPAAHVDVFAGENRAPPFLTLNPAGQTPALRLDDGRVLAEAVAIAEYIEELHPWPALIGRNPAERAETRQWWRRVELNITEFIHNAYHYAEGLARFRNRIPVAPEAAAGLKRVAQDRIAWLDGLMADGPWLCGERFSAADIWLYVWLDFGNAVQQPFDTTLPRIGPWFRRMAARPSATISRPPLIASPSPASPG</sequence>
<evidence type="ECO:0000313" key="3">
    <source>
        <dbReference type="EMBL" id="THD11437.1"/>
    </source>
</evidence>
<accession>A0A4S3KQU2</accession>
<dbReference type="PANTHER" id="PTHR44051">
    <property type="entry name" value="GLUTATHIONE S-TRANSFERASE-RELATED"/>
    <property type="match status" value="1"/>
</dbReference>
<feature type="domain" description="GST C-terminal" evidence="2">
    <location>
        <begin position="85"/>
        <end position="218"/>
    </location>
</feature>
<dbReference type="Pfam" id="PF13409">
    <property type="entry name" value="GST_N_2"/>
    <property type="match status" value="1"/>
</dbReference>
<name>A0A4S3KQU2_9GAMM</name>
<dbReference type="Gene3D" id="1.20.1050.10">
    <property type="match status" value="1"/>
</dbReference>
<keyword evidence="3" id="KW-0808">Transferase</keyword>
<dbReference type="Gene3D" id="3.40.30.10">
    <property type="entry name" value="Glutaredoxin"/>
    <property type="match status" value="1"/>
</dbReference>
<dbReference type="PROSITE" id="PS50405">
    <property type="entry name" value="GST_CTER"/>
    <property type="match status" value="1"/>
</dbReference>
<dbReference type="GO" id="GO:0016740">
    <property type="term" value="F:transferase activity"/>
    <property type="evidence" value="ECO:0007669"/>
    <property type="project" value="UniProtKB-KW"/>
</dbReference>
<dbReference type="InterPro" id="IPR004045">
    <property type="entry name" value="Glutathione_S-Trfase_N"/>
</dbReference>